<dbReference type="Pfam" id="PF00581">
    <property type="entry name" value="Rhodanese"/>
    <property type="match status" value="1"/>
</dbReference>
<dbReference type="SMART" id="SM00450">
    <property type="entry name" value="RHOD"/>
    <property type="match status" value="1"/>
</dbReference>
<dbReference type="InterPro" id="IPR001763">
    <property type="entry name" value="Rhodanese-like_dom"/>
</dbReference>
<dbReference type="Gene3D" id="3.40.250.10">
    <property type="entry name" value="Rhodanese-like domain"/>
    <property type="match status" value="1"/>
</dbReference>
<evidence type="ECO:0000313" key="2">
    <source>
        <dbReference type="EMBL" id="CAH2064991.1"/>
    </source>
</evidence>
<dbReference type="EMBL" id="OW152842">
    <property type="protein sequence ID" value="CAH2064991.1"/>
    <property type="molecule type" value="Genomic_DNA"/>
</dbReference>
<sequence length="150" mass="16662">MKVKVLVNYHSELRLAPLVSLTDLDLQILPPQNRITADELGRRLQGLDLDAGSNHRLVDVRSEAEFHMCRIDGAVNYPLEKFHGAKIAEVLGMVEGGDQVTFVCRRGNDSQVAANTVLDLLDDVHKSRVKDLVGGLHSWSGCVDRDFPVY</sequence>
<evidence type="ECO:0000313" key="3">
    <source>
        <dbReference type="Proteomes" id="UP000837857"/>
    </source>
</evidence>
<dbReference type="InterPro" id="IPR036873">
    <property type="entry name" value="Rhodanese-like_dom_sf"/>
</dbReference>
<protein>
    <recommendedName>
        <fullName evidence="1">Rhodanese domain-containing protein</fullName>
    </recommendedName>
</protein>
<name>A0ABN8IVM4_9NEOP</name>
<feature type="non-terminal residue" evidence="2">
    <location>
        <position position="150"/>
    </location>
</feature>
<feature type="domain" description="Rhodanese" evidence="1">
    <location>
        <begin position="51"/>
        <end position="148"/>
    </location>
</feature>
<accession>A0ABN8IVM4</accession>
<reference evidence="2" key="1">
    <citation type="submission" date="2022-03" db="EMBL/GenBank/DDBJ databases">
        <authorList>
            <person name="Martin H S."/>
        </authorList>
    </citation>
    <scope>NUCLEOTIDE SEQUENCE</scope>
</reference>
<dbReference type="SUPFAM" id="SSF52821">
    <property type="entry name" value="Rhodanese/Cell cycle control phosphatase"/>
    <property type="match status" value="1"/>
</dbReference>
<dbReference type="PROSITE" id="PS50206">
    <property type="entry name" value="RHODANESE_3"/>
    <property type="match status" value="1"/>
</dbReference>
<evidence type="ECO:0000259" key="1">
    <source>
        <dbReference type="PROSITE" id="PS50206"/>
    </source>
</evidence>
<proteinExistence type="predicted"/>
<keyword evidence="3" id="KW-1185">Reference proteome</keyword>
<dbReference type="Proteomes" id="UP000837857">
    <property type="component" value="Chromosome 30"/>
</dbReference>
<gene>
    <name evidence="2" type="ORF">IPOD504_LOCUS12989</name>
</gene>
<organism evidence="2 3">
    <name type="scientific">Iphiclides podalirius</name>
    <name type="common">scarce swallowtail</name>
    <dbReference type="NCBI Taxonomy" id="110791"/>
    <lineage>
        <taxon>Eukaryota</taxon>
        <taxon>Metazoa</taxon>
        <taxon>Ecdysozoa</taxon>
        <taxon>Arthropoda</taxon>
        <taxon>Hexapoda</taxon>
        <taxon>Insecta</taxon>
        <taxon>Pterygota</taxon>
        <taxon>Neoptera</taxon>
        <taxon>Endopterygota</taxon>
        <taxon>Lepidoptera</taxon>
        <taxon>Glossata</taxon>
        <taxon>Ditrysia</taxon>
        <taxon>Papilionoidea</taxon>
        <taxon>Papilionidae</taxon>
        <taxon>Papilioninae</taxon>
        <taxon>Iphiclides</taxon>
    </lineage>
</organism>